<comment type="cofactor">
    <cofactor evidence="14 16">
        <name>Zn(2+)</name>
        <dbReference type="ChEBI" id="CHEBI:29105"/>
    </cofactor>
    <text evidence="14 16">Binds 1 zinc ion per subunit.</text>
</comment>
<accession>A0A426U9P7</accession>
<evidence type="ECO:0000256" key="13">
    <source>
        <dbReference type="ARBA" id="ARBA00023136"/>
    </source>
</evidence>
<dbReference type="AlphaFoldDB" id="A0A426U9P7"/>
<keyword evidence="13 14" id="KW-0472">Membrane</keyword>
<dbReference type="GO" id="GO:0008237">
    <property type="term" value="F:metallopeptidase activity"/>
    <property type="evidence" value="ECO:0007669"/>
    <property type="project" value="UniProtKB-UniRule"/>
</dbReference>
<dbReference type="Proteomes" id="UP000280307">
    <property type="component" value="Unassembled WGS sequence"/>
</dbReference>
<proteinExistence type="inferred from homology"/>
<evidence type="ECO:0000256" key="11">
    <source>
        <dbReference type="ARBA" id="ARBA00023049"/>
    </source>
</evidence>
<dbReference type="GO" id="GO:0046872">
    <property type="term" value="F:metal ion binding"/>
    <property type="evidence" value="ECO:0007669"/>
    <property type="project" value="UniProtKB-UniRule"/>
</dbReference>
<evidence type="ECO:0000256" key="5">
    <source>
        <dbReference type="ARBA" id="ARBA00022692"/>
    </source>
</evidence>
<keyword evidence="6 14" id="KW-0479">Metal-binding</keyword>
<feature type="domain" description="Peptidase M50" evidence="18">
    <location>
        <begin position="59"/>
        <end position="126"/>
    </location>
</feature>
<evidence type="ECO:0000256" key="4">
    <source>
        <dbReference type="ARBA" id="ARBA00022670"/>
    </source>
</evidence>
<evidence type="ECO:0000256" key="7">
    <source>
        <dbReference type="ARBA" id="ARBA00022737"/>
    </source>
</evidence>
<evidence type="ECO:0000256" key="6">
    <source>
        <dbReference type="ARBA" id="ARBA00022723"/>
    </source>
</evidence>
<keyword evidence="10 14" id="KW-1133">Transmembrane helix</keyword>
<keyword evidence="7" id="KW-0677">Repeat</keyword>
<evidence type="ECO:0000256" key="16">
    <source>
        <dbReference type="PIRSR" id="PIRSR006404-2"/>
    </source>
</evidence>
<dbReference type="InterPro" id="IPR046342">
    <property type="entry name" value="CBS_dom_sf"/>
</dbReference>
<feature type="transmembrane region" description="Helical" evidence="14">
    <location>
        <begin position="47"/>
        <end position="68"/>
    </location>
</feature>
<dbReference type="EMBL" id="RSAS01000076">
    <property type="protein sequence ID" value="RRR77125.1"/>
    <property type="molecule type" value="Genomic_DNA"/>
</dbReference>
<keyword evidence="9 14" id="KW-0862">Zinc</keyword>
<dbReference type="InterPro" id="IPR008915">
    <property type="entry name" value="Peptidase_M50"/>
</dbReference>
<dbReference type="GO" id="GO:0006508">
    <property type="term" value="P:proteolysis"/>
    <property type="evidence" value="ECO:0007669"/>
    <property type="project" value="UniProtKB-KW"/>
</dbReference>
<feature type="domain" description="CBS" evidence="17">
    <location>
        <begin position="251"/>
        <end position="310"/>
    </location>
</feature>
<evidence type="ECO:0000256" key="10">
    <source>
        <dbReference type="ARBA" id="ARBA00022989"/>
    </source>
</evidence>
<dbReference type="CDD" id="cd06164">
    <property type="entry name" value="S2P-M50_SpoIVFB_CBS"/>
    <property type="match status" value="1"/>
</dbReference>
<evidence type="ECO:0000256" key="15">
    <source>
        <dbReference type="PIRSR" id="PIRSR006404-1"/>
    </source>
</evidence>
<dbReference type="Gene3D" id="3.10.580.10">
    <property type="entry name" value="CBS-domain"/>
    <property type="match status" value="1"/>
</dbReference>
<dbReference type="InterPro" id="IPR000644">
    <property type="entry name" value="CBS_dom"/>
</dbReference>
<dbReference type="PANTHER" id="PTHR39188">
    <property type="entry name" value="MEMBRANE-ASSOCIATED ZINC METALLOPROTEASE M50B"/>
    <property type="match status" value="1"/>
</dbReference>
<dbReference type="InterPro" id="IPR016483">
    <property type="entry name" value="UCP006404_Pept_M50_CBS"/>
</dbReference>
<sequence>MFRHTLTIVRIATIPIRLHWSWGVVFGLLVLTMQPVYALYACGTASFCGAGWGLALLMALLIGLAIVLHELGHALVALRMLVPVHSITLFAFGGVAEVERDAPNPRAELLIALAGPAVSFGLALAGGALWWGYGGGAAVAPVAVLAAHFALANGVMATFNLLPGYPMDGGRVLRAALWFMAGDALLATRRAAQVGKFFGWALALGGLVVAWLTQQPFTALWMALIGLFLYRTASASHRQTRLQMALRGVTVHDLMQHHVRTVGRELTLEQFVARYMLGQAELGFAVVETAPDSTHSQLLGMLTINDLRRFKTNQWASCLVGEAMTPRSKVDTLTPVMEAYDALGVLSVAPAGMLPVLEGERLVGMLQRRDVAVFVQVQLAMR</sequence>
<feature type="binding site" evidence="16">
    <location>
        <position position="69"/>
    </location>
    <ligand>
        <name>Zn(2+)</name>
        <dbReference type="ChEBI" id="CHEBI:29105"/>
        <note>catalytic</note>
    </ligand>
</feature>
<feature type="transmembrane region" description="Helical" evidence="14">
    <location>
        <begin position="110"/>
        <end position="133"/>
    </location>
</feature>
<evidence type="ECO:0000256" key="3">
    <source>
        <dbReference type="ARBA" id="ARBA00022475"/>
    </source>
</evidence>
<keyword evidence="3 14" id="KW-1003">Cell membrane</keyword>
<feature type="active site" evidence="15">
    <location>
        <position position="70"/>
    </location>
</feature>
<evidence type="ECO:0000256" key="8">
    <source>
        <dbReference type="ARBA" id="ARBA00022801"/>
    </source>
</evidence>
<evidence type="ECO:0000313" key="19">
    <source>
        <dbReference type="EMBL" id="RRR77125.1"/>
    </source>
</evidence>
<evidence type="ECO:0000256" key="14">
    <source>
        <dbReference type="PIRNR" id="PIRNR006404"/>
    </source>
</evidence>
<name>A0A426U9P7_9CHLR</name>
<dbReference type="GO" id="GO:0005886">
    <property type="term" value="C:plasma membrane"/>
    <property type="evidence" value="ECO:0007669"/>
    <property type="project" value="UniProtKB-SubCell"/>
</dbReference>
<evidence type="ECO:0000256" key="2">
    <source>
        <dbReference type="ARBA" id="ARBA00007931"/>
    </source>
</evidence>
<feature type="transmembrane region" description="Helical" evidence="14">
    <location>
        <begin position="139"/>
        <end position="162"/>
    </location>
</feature>
<comment type="caution">
    <text evidence="19">The sequence shown here is derived from an EMBL/GenBank/DDBJ whole genome shotgun (WGS) entry which is preliminary data.</text>
</comment>
<reference evidence="19 20" key="1">
    <citation type="submission" date="2018-12" db="EMBL/GenBank/DDBJ databases">
        <title>Genome Sequence of Candidatus Viridilinea halotolerans isolated from saline sulfide-rich spring.</title>
        <authorList>
            <person name="Grouzdev D.S."/>
            <person name="Burganskaya E.I."/>
            <person name="Krutkina M.S."/>
            <person name="Sukhacheva M.V."/>
            <person name="Gorlenko V.M."/>
        </authorList>
    </citation>
    <scope>NUCLEOTIDE SEQUENCE [LARGE SCALE GENOMIC DNA]</scope>
    <source>
        <strain evidence="19">Chok-6</strain>
    </source>
</reference>
<keyword evidence="4 14" id="KW-0645">Protease</keyword>
<comment type="subcellular location">
    <subcellularLocation>
        <location evidence="1 14">Cell membrane</location>
        <topology evidence="1 14">Multi-pass membrane protein</topology>
    </subcellularLocation>
</comment>
<evidence type="ECO:0000313" key="20">
    <source>
        <dbReference type="Proteomes" id="UP000280307"/>
    </source>
</evidence>
<feature type="transmembrane region" description="Helical" evidence="14">
    <location>
        <begin position="74"/>
        <end position="98"/>
    </location>
</feature>
<feature type="transmembrane region" description="Helical" evidence="14">
    <location>
        <begin position="197"/>
        <end position="213"/>
    </location>
</feature>
<dbReference type="PANTHER" id="PTHR39188:SF3">
    <property type="entry name" value="STAGE IV SPORULATION PROTEIN FB"/>
    <property type="match status" value="1"/>
</dbReference>
<feature type="transmembrane region" description="Helical" evidence="14">
    <location>
        <begin position="20"/>
        <end position="40"/>
    </location>
</feature>
<dbReference type="SUPFAM" id="SSF54631">
    <property type="entry name" value="CBS-domain pair"/>
    <property type="match status" value="1"/>
</dbReference>
<dbReference type="Pfam" id="PF00571">
    <property type="entry name" value="CBS"/>
    <property type="match status" value="1"/>
</dbReference>
<keyword evidence="5 14" id="KW-0812">Transmembrane</keyword>
<feature type="transmembrane region" description="Helical" evidence="14">
    <location>
        <begin position="219"/>
        <end position="237"/>
    </location>
</feature>
<dbReference type="Pfam" id="PF02163">
    <property type="entry name" value="Peptidase_M50"/>
    <property type="match status" value="1"/>
</dbReference>
<organism evidence="19 20">
    <name type="scientific">Candidatus Viridilinea halotolerans</name>
    <dbReference type="NCBI Taxonomy" id="2491704"/>
    <lineage>
        <taxon>Bacteria</taxon>
        <taxon>Bacillati</taxon>
        <taxon>Chloroflexota</taxon>
        <taxon>Chloroflexia</taxon>
        <taxon>Chloroflexales</taxon>
        <taxon>Chloroflexineae</taxon>
        <taxon>Oscillochloridaceae</taxon>
        <taxon>Candidatus Viridilinea</taxon>
    </lineage>
</organism>
<keyword evidence="8 14" id="KW-0378">Hydrolase</keyword>
<keyword evidence="11 14" id="KW-0482">Metalloprotease</keyword>
<keyword evidence="12" id="KW-0129">CBS domain</keyword>
<evidence type="ECO:0000259" key="18">
    <source>
        <dbReference type="Pfam" id="PF02163"/>
    </source>
</evidence>
<dbReference type="PIRSF" id="PIRSF006404">
    <property type="entry name" value="UCP006404_Pept_M50_CBS"/>
    <property type="match status" value="1"/>
</dbReference>
<feature type="binding site" evidence="16">
    <location>
        <position position="73"/>
    </location>
    <ligand>
        <name>Zn(2+)</name>
        <dbReference type="ChEBI" id="CHEBI:29105"/>
        <note>catalytic</note>
    </ligand>
</feature>
<feature type="binding site" evidence="16">
    <location>
        <position position="168"/>
    </location>
    <ligand>
        <name>Zn(2+)</name>
        <dbReference type="ChEBI" id="CHEBI:29105"/>
        <note>catalytic</note>
    </ligand>
</feature>
<evidence type="ECO:0000256" key="1">
    <source>
        <dbReference type="ARBA" id="ARBA00004651"/>
    </source>
</evidence>
<evidence type="ECO:0000256" key="12">
    <source>
        <dbReference type="ARBA" id="ARBA00023122"/>
    </source>
</evidence>
<protein>
    <recommendedName>
        <fullName evidence="14">Zinc metalloprotease</fullName>
    </recommendedName>
</protein>
<comment type="similarity">
    <text evidence="2 14">Belongs to the peptidase M50B family.</text>
</comment>
<evidence type="ECO:0000256" key="9">
    <source>
        <dbReference type="ARBA" id="ARBA00022833"/>
    </source>
</evidence>
<evidence type="ECO:0000259" key="17">
    <source>
        <dbReference type="Pfam" id="PF00571"/>
    </source>
</evidence>
<gene>
    <name evidence="19" type="ORF">EI684_01830</name>
</gene>